<sequence>MTSWGVRRNLNHEYPRSRIHVHHDLTLLHHDTSLLFTNAATSEDFSEYIYGVSKVEIPINVTYQTERDYQRGRWRIHLDEDMLVANLSMNKRLFEAYATDVDVVIIFPTSIGEGDFYDSGANLGAIRDTLDQWDLGAKDGQLRIIVNYPTNHVTDLELQTAVFSFLPMAFTG</sequence>
<protein>
    <submittedName>
        <fullName evidence="1">Uncharacterized protein</fullName>
    </submittedName>
</protein>
<dbReference type="EMBL" id="JAADYS010000852">
    <property type="protein sequence ID" value="KAF4466602.1"/>
    <property type="molecule type" value="Genomic_DNA"/>
</dbReference>
<dbReference type="OrthoDB" id="5245035at2759"/>
<evidence type="ECO:0000313" key="1">
    <source>
        <dbReference type="EMBL" id="KAF4466602.1"/>
    </source>
</evidence>
<gene>
    <name evidence="1" type="ORF">FALBO_6529</name>
</gene>
<organism evidence="1 2">
    <name type="scientific">Fusarium albosuccineum</name>
    <dbReference type="NCBI Taxonomy" id="1237068"/>
    <lineage>
        <taxon>Eukaryota</taxon>
        <taxon>Fungi</taxon>
        <taxon>Dikarya</taxon>
        <taxon>Ascomycota</taxon>
        <taxon>Pezizomycotina</taxon>
        <taxon>Sordariomycetes</taxon>
        <taxon>Hypocreomycetidae</taxon>
        <taxon>Hypocreales</taxon>
        <taxon>Nectriaceae</taxon>
        <taxon>Fusarium</taxon>
        <taxon>Fusarium decemcellulare species complex</taxon>
    </lineage>
</organism>
<comment type="caution">
    <text evidence="1">The sequence shown here is derived from an EMBL/GenBank/DDBJ whole genome shotgun (WGS) entry which is preliminary data.</text>
</comment>
<proteinExistence type="predicted"/>
<evidence type="ECO:0000313" key="2">
    <source>
        <dbReference type="Proteomes" id="UP000554235"/>
    </source>
</evidence>
<dbReference type="AlphaFoldDB" id="A0A8H4LEL7"/>
<accession>A0A8H4LEL7</accession>
<name>A0A8H4LEL7_9HYPO</name>
<dbReference type="Proteomes" id="UP000554235">
    <property type="component" value="Unassembled WGS sequence"/>
</dbReference>
<keyword evidence="2" id="KW-1185">Reference proteome</keyword>
<reference evidence="1 2" key="1">
    <citation type="submission" date="2020-01" db="EMBL/GenBank/DDBJ databases">
        <title>Identification and distribution of gene clusters putatively required for synthesis of sphingolipid metabolism inhibitors in phylogenetically diverse species of the filamentous fungus Fusarium.</title>
        <authorList>
            <person name="Kim H.-S."/>
            <person name="Busman M."/>
            <person name="Brown D.W."/>
            <person name="Divon H."/>
            <person name="Uhlig S."/>
            <person name="Proctor R.H."/>
        </authorList>
    </citation>
    <scope>NUCLEOTIDE SEQUENCE [LARGE SCALE GENOMIC DNA]</scope>
    <source>
        <strain evidence="1 2">NRRL 20459</strain>
    </source>
</reference>